<comment type="caution">
    <text evidence="2">The sequence shown here is derived from an EMBL/GenBank/DDBJ whole genome shotgun (WGS) entry which is preliminary data.</text>
</comment>
<reference evidence="2 3" key="2">
    <citation type="submission" date="2008-10" db="EMBL/GenBank/DDBJ databases">
        <authorList>
            <person name="Fulton L."/>
            <person name="Clifton S."/>
            <person name="Fulton B."/>
            <person name="Xu J."/>
            <person name="Minx P."/>
            <person name="Pepin K.H."/>
            <person name="Johnson M."/>
            <person name="Thiruvilangam P."/>
            <person name="Bhonagiri V."/>
            <person name="Nash W.E."/>
            <person name="Mardis E.R."/>
            <person name="Wilson R.K."/>
        </authorList>
    </citation>
    <scope>NUCLEOTIDE SEQUENCE [LARGE SCALE GENOMIC DNA]</scope>
    <source>
        <strain evidence="2 3">DSM 13279</strain>
    </source>
</reference>
<proteinExistence type="predicted"/>
<keyword evidence="1" id="KW-0812">Transmembrane</keyword>
<evidence type="ECO:0000313" key="2">
    <source>
        <dbReference type="EMBL" id="EEA90520.1"/>
    </source>
</evidence>
<keyword evidence="3" id="KW-1185">Reference proteome</keyword>
<dbReference type="EMBL" id="ABXJ01000069">
    <property type="protein sequence ID" value="EEA90520.1"/>
    <property type="molecule type" value="Genomic_DNA"/>
</dbReference>
<dbReference type="STRING" id="445975.COLSTE_01279"/>
<reference evidence="2 3" key="1">
    <citation type="submission" date="2008-10" db="EMBL/GenBank/DDBJ databases">
        <title>Draft genome sequence of Collinsella stercoris (DSM 13279).</title>
        <authorList>
            <person name="Sudarsanam P."/>
            <person name="Ley R."/>
            <person name="Guruge J."/>
            <person name="Turnbaugh P.J."/>
            <person name="Mahowald M."/>
            <person name="Liep D."/>
            <person name="Gordon J."/>
        </authorList>
    </citation>
    <scope>NUCLEOTIDE SEQUENCE [LARGE SCALE GENOMIC DNA]</scope>
    <source>
        <strain evidence="2 3">DSM 13279</strain>
    </source>
</reference>
<feature type="transmembrane region" description="Helical" evidence="1">
    <location>
        <begin position="29"/>
        <end position="47"/>
    </location>
</feature>
<evidence type="ECO:0000313" key="3">
    <source>
        <dbReference type="Proteomes" id="UP000003560"/>
    </source>
</evidence>
<protein>
    <submittedName>
        <fullName evidence="2">Uncharacterized protein</fullName>
    </submittedName>
</protein>
<accession>B6GB26</accession>
<keyword evidence="1" id="KW-1133">Transmembrane helix</keyword>
<sequence length="213" mass="23049">MSDTHVAQVDKDASDALKAIGRRRARRRVAALAALALVCAGALAVAIRSHALSSAYALGDPLAFAEGVDVVYPGAEDVLFSVEGAGYLSDTDAQTICPDAYEEASEAAARFKMYKVDLAFTNNGKADYPLEELLHSILAIGDAYGNGVNYRASEEASGGSLPTSAPAGEEIRFTFVYTVYDYSFTEEQWSNIEAEHTRFIFSMWPRVESIELQ</sequence>
<dbReference type="AlphaFoldDB" id="B6GB26"/>
<dbReference type="GeneID" id="98001797"/>
<keyword evidence="1" id="KW-0472">Membrane</keyword>
<name>B6GB26_9ACTN</name>
<organism evidence="2 3">
    <name type="scientific">Collinsella stercoris DSM 13279</name>
    <dbReference type="NCBI Taxonomy" id="445975"/>
    <lineage>
        <taxon>Bacteria</taxon>
        <taxon>Bacillati</taxon>
        <taxon>Actinomycetota</taxon>
        <taxon>Coriobacteriia</taxon>
        <taxon>Coriobacteriales</taxon>
        <taxon>Coriobacteriaceae</taxon>
        <taxon>Collinsella</taxon>
    </lineage>
</organism>
<dbReference type="RefSeq" id="WP_006720929.1">
    <property type="nucleotide sequence ID" value="NZ_CP085935.1"/>
</dbReference>
<evidence type="ECO:0000256" key="1">
    <source>
        <dbReference type="SAM" id="Phobius"/>
    </source>
</evidence>
<dbReference type="HOGENOM" id="CLU_1292582_0_0_11"/>
<dbReference type="Proteomes" id="UP000003560">
    <property type="component" value="Unassembled WGS sequence"/>
</dbReference>
<gene>
    <name evidence="2" type="ORF">COLSTE_01279</name>
</gene>